<evidence type="ECO:0000313" key="3">
    <source>
        <dbReference type="Proteomes" id="UP000054466"/>
    </source>
</evidence>
<dbReference type="OrthoDB" id="3364132at2759"/>
<feature type="domain" description="DUF7918" evidence="1">
    <location>
        <begin position="7"/>
        <end position="231"/>
    </location>
</feature>
<sequence>MAVIKKVKVSICSGGKKLQEYHPPDNDASPDMKDTPDDTLVKYIQGVSDANFTIAFRVGKKFGFGKANYLRFTVTVDGEHLGGNVCTKEDYQKGGSVWKHRYKGLTELSSNGQGVCYPLRWASLTSTEQSCEGQDIRNYQNLGTIKVGVWRMNGGKGTPKPKVRKGKIHDPVPEKAIKGEAIDLRANLDVPRPHKAGSFYKGTKVDDKPYAVFIFKYRSKESLEALGILERPQTPQPLEERDIETLSPDELKELARRLKAAQAEQKVKIKKENAESNLTQLADLERGRNDADDDEVEFVGEQPVKRVCIIGPVIE</sequence>
<dbReference type="VEuPathDB" id="FungiDB:PV07_03942"/>
<reference evidence="2 3" key="1">
    <citation type="submission" date="2015-01" db="EMBL/GenBank/DDBJ databases">
        <title>The Genome Sequence of Cladophialophora immunda CBS83496.</title>
        <authorList>
            <consortium name="The Broad Institute Genomics Platform"/>
            <person name="Cuomo C."/>
            <person name="de Hoog S."/>
            <person name="Gorbushina A."/>
            <person name="Stielow B."/>
            <person name="Teixiera M."/>
            <person name="Abouelleil A."/>
            <person name="Chapman S.B."/>
            <person name="Priest M."/>
            <person name="Young S.K."/>
            <person name="Wortman J."/>
            <person name="Nusbaum C."/>
            <person name="Birren B."/>
        </authorList>
    </citation>
    <scope>NUCLEOTIDE SEQUENCE [LARGE SCALE GENOMIC DNA]</scope>
    <source>
        <strain evidence="2 3">CBS 83496</strain>
    </source>
</reference>
<proteinExistence type="predicted"/>
<dbReference type="PANTHER" id="PTHR36223:SF1">
    <property type="entry name" value="TRANSCRIPTION ELONGATION FACTOR EAF N-TERMINAL DOMAIN-CONTAINING PROTEIN"/>
    <property type="match status" value="1"/>
</dbReference>
<dbReference type="Pfam" id="PF25534">
    <property type="entry name" value="DUF7918"/>
    <property type="match status" value="1"/>
</dbReference>
<dbReference type="EMBL" id="KN847041">
    <property type="protein sequence ID" value="KIW32392.1"/>
    <property type="molecule type" value="Genomic_DNA"/>
</dbReference>
<dbReference type="InterPro" id="IPR057678">
    <property type="entry name" value="DUF7918"/>
</dbReference>
<evidence type="ECO:0000313" key="2">
    <source>
        <dbReference type="EMBL" id="KIW32392.1"/>
    </source>
</evidence>
<dbReference type="PANTHER" id="PTHR36223">
    <property type="entry name" value="BETA-LACTAMASE-TYPE TRANSPEPTIDASE FOLD DOMAIN CONTAINING PROTEIN"/>
    <property type="match status" value="1"/>
</dbReference>
<dbReference type="RefSeq" id="XP_016252608.1">
    <property type="nucleotide sequence ID" value="XM_016390706.1"/>
</dbReference>
<dbReference type="STRING" id="569365.A0A0D2B475"/>
<dbReference type="Proteomes" id="UP000054466">
    <property type="component" value="Unassembled WGS sequence"/>
</dbReference>
<accession>A0A0D2B475</accession>
<keyword evidence="3" id="KW-1185">Reference proteome</keyword>
<protein>
    <recommendedName>
        <fullName evidence="1">DUF7918 domain-containing protein</fullName>
    </recommendedName>
</protein>
<dbReference type="AlphaFoldDB" id="A0A0D2B475"/>
<dbReference type="GeneID" id="27343136"/>
<evidence type="ECO:0000259" key="1">
    <source>
        <dbReference type="Pfam" id="PF25534"/>
    </source>
</evidence>
<gene>
    <name evidence="2" type="ORF">PV07_03942</name>
</gene>
<organism evidence="2 3">
    <name type="scientific">Cladophialophora immunda</name>
    <dbReference type="NCBI Taxonomy" id="569365"/>
    <lineage>
        <taxon>Eukaryota</taxon>
        <taxon>Fungi</taxon>
        <taxon>Dikarya</taxon>
        <taxon>Ascomycota</taxon>
        <taxon>Pezizomycotina</taxon>
        <taxon>Eurotiomycetes</taxon>
        <taxon>Chaetothyriomycetidae</taxon>
        <taxon>Chaetothyriales</taxon>
        <taxon>Herpotrichiellaceae</taxon>
        <taxon>Cladophialophora</taxon>
    </lineage>
</organism>
<name>A0A0D2B475_9EURO</name>
<dbReference type="HOGENOM" id="CLU_070614_1_0_1"/>